<accession>A0A540WWR9</accession>
<organism evidence="1 2">
    <name type="scientific">Myxococcus llanfairpwllgwyngyllgogerychwyrndrobwllllantysiliogogogochensis</name>
    <dbReference type="NCBI Taxonomy" id="2590453"/>
    <lineage>
        <taxon>Bacteria</taxon>
        <taxon>Pseudomonadati</taxon>
        <taxon>Myxococcota</taxon>
        <taxon>Myxococcia</taxon>
        <taxon>Myxococcales</taxon>
        <taxon>Cystobacterineae</taxon>
        <taxon>Myxococcaceae</taxon>
        <taxon>Myxococcus</taxon>
    </lineage>
</organism>
<dbReference type="EMBL" id="VIFM01000100">
    <property type="protein sequence ID" value="TQF13442.1"/>
    <property type="molecule type" value="Genomic_DNA"/>
</dbReference>
<comment type="caution">
    <text evidence="1">The sequence shown here is derived from an EMBL/GenBank/DDBJ whole genome shotgun (WGS) entry which is preliminary data.</text>
</comment>
<gene>
    <name evidence="1" type="ORF">FJV41_23930</name>
</gene>
<dbReference type="RefSeq" id="WP_141644855.1">
    <property type="nucleotide sequence ID" value="NZ_VIFM01000100.1"/>
</dbReference>
<evidence type="ECO:0000313" key="1">
    <source>
        <dbReference type="EMBL" id="TQF13442.1"/>
    </source>
</evidence>
<name>A0A540WWR9_9BACT</name>
<reference evidence="1 2" key="1">
    <citation type="submission" date="2019-06" db="EMBL/GenBank/DDBJ databases">
        <authorList>
            <person name="Livingstone P."/>
            <person name="Whitworth D."/>
        </authorList>
    </citation>
    <scope>NUCLEOTIDE SEQUENCE [LARGE SCALE GENOMIC DNA]</scope>
    <source>
        <strain evidence="1 2">AM401</strain>
    </source>
</reference>
<proteinExistence type="predicted"/>
<dbReference type="AlphaFoldDB" id="A0A540WWR9"/>
<evidence type="ECO:0000313" key="2">
    <source>
        <dbReference type="Proteomes" id="UP000315369"/>
    </source>
</evidence>
<sequence>MKIDWTMAYTTLQVSGHRAEIIVARDELRRAELDVRLAPVSAAAQRRLEEAREKVAQLASRMDHPTPSARC</sequence>
<keyword evidence="2" id="KW-1185">Reference proteome</keyword>
<dbReference type="Proteomes" id="UP000315369">
    <property type="component" value="Unassembled WGS sequence"/>
</dbReference>
<protein>
    <submittedName>
        <fullName evidence="1">Uncharacterized protein</fullName>
    </submittedName>
</protein>